<dbReference type="InterPro" id="IPR016098">
    <property type="entry name" value="CAP/MinC_C"/>
</dbReference>
<keyword evidence="8" id="KW-1185">Reference proteome</keyword>
<dbReference type="GO" id="GO:0008179">
    <property type="term" value="F:adenylate cyclase binding"/>
    <property type="evidence" value="ECO:0007669"/>
    <property type="project" value="TreeGrafter"/>
</dbReference>
<dbReference type="InterPro" id="IPR013992">
    <property type="entry name" value="Adenylate_cyclase-assoc_CAP_N"/>
</dbReference>
<dbReference type="Proteomes" id="UP000800096">
    <property type="component" value="Unassembled WGS sequence"/>
</dbReference>
<accession>A0A6A5QER4</accession>
<evidence type="ECO:0000313" key="7">
    <source>
        <dbReference type="EMBL" id="KAF1912994.1"/>
    </source>
</evidence>
<dbReference type="GO" id="GO:0003779">
    <property type="term" value="F:actin binding"/>
    <property type="evidence" value="ECO:0007669"/>
    <property type="project" value="InterPro"/>
</dbReference>
<evidence type="ECO:0000256" key="4">
    <source>
        <dbReference type="RuleBase" id="RU000647"/>
    </source>
</evidence>
<dbReference type="InterPro" id="IPR053950">
    <property type="entry name" value="CAP_N"/>
</dbReference>
<dbReference type="SUPFAM" id="SSF101278">
    <property type="entry name" value="N-terminal domain of adenylylcyclase associated protein, CAP"/>
    <property type="match status" value="1"/>
</dbReference>
<organism evidence="7 8">
    <name type="scientific">Ampelomyces quisqualis</name>
    <name type="common">Powdery mildew agent</name>
    <dbReference type="NCBI Taxonomy" id="50730"/>
    <lineage>
        <taxon>Eukaryota</taxon>
        <taxon>Fungi</taxon>
        <taxon>Dikarya</taxon>
        <taxon>Ascomycota</taxon>
        <taxon>Pezizomycotina</taxon>
        <taxon>Dothideomycetes</taxon>
        <taxon>Pleosporomycetidae</taxon>
        <taxon>Pleosporales</taxon>
        <taxon>Pleosporineae</taxon>
        <taxon>Phaeosphaeriaceae</taxon>
        <taxon>Ampelomyces</taxon>
    </lineage>
</organism>
<dbReference type="FunFam" id="1.25.40.330:FF:000001">
    <property type="entry name" value="Adenylyl cyclase-associated protein"/>
    <property type="match status" value="1"/>
</dbReference>
<dbReference type="OrthoDB" id="77251at2759"/>
<evidence type="ECO:0000256" key="5">
    <source>
        <dbReference type="SAM" id="MobiDB-lite"/>
    </source>
</evidence>
<dbReference type="GO" id="GO:0019933">
    <property type="term" value="P:cAMP-mediated signaling"/>
    <property type="evidence" value="ECO:0007669"/>
    <property type="project" value="TreeGrafter"/>
</dbReference>
<feature type="region of interest" description="Disordered" evidence="5">
    <location>
        <begin position="253"/>
        <end position="383"/>
    </location>
</feature>
<dbReference type="Pfam" id="PF08603">
    <property type="entry name" value="CAP_C"/>
    <property type="match status" value="1"/>
</dbReference>
<dbReference type="Pfam" id="PF01213">
    <property type="entry name" value="CAP_N-CM"/>
    <property type="match status" value="1"/>
</dbReference>
<dbReference type="InterPro" id="IPR036223">
    <property type="entry name" value="CAP_C_sf"/>
</dbReference>
<dbReference type="PROSITE" id="PS01088">
    <property type="entry name" value="CAP_1"/>
    <property type="match status" value="1"/>
</dbReference>
<proteinExistence type="inferred from homology"/>
<evidence type="ECO:0000256" key="2">
    <source>
        <dbReference type="ARBA" id="ARBA00054756"/>
    </source>
</evidence>
<feature type="compositionally biased region" description="Basic and acidic residues" evidence="5">
    <location>
        <begin position="367"/>
        <end position="383"/>
    </location>
</feature>
<dbReference type="Gene3D" id="2.160.20.70">
    <property type="match status" value="1"/>
</dbReference>
<evidence type="ECO:0000313" key="8">
    <source>
        <dbReference type="Proteomes" id="UP000800096"/>
    </source>
</evidence>
<dbReference type="InterPro" id="IPR013912">
    <property type="entry name" value="Adenylate_cyclase-assoc_CAP_C"/>
</dbReference>
<dbReference type="FunFam" id="2.160.20.70:FF:000008">
    <property type="entry name" value="Adenylyl cyclase-associated protein"/>
    <property type="match status" value="1"/>
</dbReference>
<dbReference type="PANTHER" id="PTHR10652">
    <property type="entry name" value="ADENYLYL CYCLASE-ASSOCIATED PROTEIN"/>
    <property type="match status" value="1"/>
</dbReference>
<feature type="region of interest" description="Disordered" evidence="5">
    <location>
        <begin position="36"/>
        <end position="70"/>
    </location>
</feature>
<dbReference type="PROSITE" id="PS51329">
    <property type="entry name" value="C_CAP_COFACTOR_C"/>
    <property type="match status" value="1"/>
</dbReference>
<evidence type="ECO:0000259" key="6">
    <source>
        <dbReference type="PROSITE" id="PS51329"/>
    </source>
</evidence>
<evidence type="ECO:0000256" key="3">
    <source>
        <dbReference type="ARBA" id="ARBA00072052"/>
    </source>
</evidence>
<dbReference type="SMART" id="SM00673">
    <property type="entry name" value="CARP"/>
    <property type="match status" value="2"/>
</dbReference>
<dbReference type="InterPro" id="IPR001837">
    <property type="entry name" value="Adenylate_cyclase-assoc_CAP"/>
</dbReference>
<evidence type="ECO:0000256" key="1">
    <source>
        <dbReference type="ARBA" id="ARBA00007659"/>
    </source>
</evidence>
<name>A0A6A5QER4_AMPQU</name>
<dbReference type="PANTHER" id="PTHR10652:SF0">
    <property type="entry name" value="ADENYLYL CYCLASE-ASSOCIATED PROTEIN"/>
    <property type="match status" value="1"/>
</dbReference>
<feature type="compositionally biased region" description="Pro residues" evidence="5">
    <location>
        <begin position="284"/>
        <end position="298"/>
    </location>
</feature>
<dbReference type="InterPro" id="IPR017901">
    <property type="entry name" value="C-CAP_CF_C-like"/>
</dbReference>
<dbReference type="AlphaFoldDB" id="A0A6A5QER4"/>
<sequence length="532" mass="56980">MANNMNSFTTLIKRLEAATSRLEDIASSAIPNGEAAPAGVSNGAQSPGPAAKLAGSTSTTPAPKPPVESAPPAIEAFDAMADTELKTWLELSSMLGEVIEGQSKAVQQAFAAQRQYIYIASKAKKPDDRTIMELLKDLQASMEKTDEFKQQNREAALKDPLTMVADGVGCLGWITISSGSSMKPHDHVKELFGGAQMYGNKVLKEYKDKPENKIFVEWVRAYYKLFDAQTEYAKKHHPGGVAWNATGIDAKEAAKQISSTGSSSSAVPPPPPMPAGGISQASGIPPPPPGMPPPPGSAPAPKKAAPDMNAVFDDLNRGSDVTKGLKKVDPNQMTHKNPSLRATAPVPTRSDSNGSLRGKSPAPGKKPKPESMRTKKPPRKELDGNRWIVENFESPTGMVEIDAELNHTILISRCKNTTVRINGKTNAMSIDNSSRTSIIVDSLVSSVDVIKCPNFAIQVLGTLPTILLDQVDGAIVYLSKESLNTEVFTSKCSSININVPTEDDFVENPVPEQMRSYVKDGKVVSEIVEHAG</sequence>
<reference evidence="7" key="1">
    <citation type="journal article" date="2020" name="Stud. Mycol.">
        <title>101 Dothideomycetes genomes: a test case for predicting lifestyles and emergence of pathogens.</title>
        <authorList>
            <person name="Haridas S."/>
            <person name="Albert R."/>
            <person name="Binder M."/>
            <person name="Bloem J."/>
            <person name="Labutti K."/>
            <person name="Salamov A."/>
            <person name="Andreopoulos B."/>
            <person name="Baker S."/>
            <person name="Barry K."/>
            <person name="Bills G."/>
            <person name="Bluhm B."/>
            <person name="Cannon C."/>
            <person name="Castanera R."/>
            <person name="Culley D."/>
            <person name="Daum C."/>
            <person name="Ezra D."/>
            <person name="Gonzalez J."/>
            <person name="Henrissat B."/>
            <person name="Kuo A."/>
            <person name="Liang C."/>
            <person name="Lipzen A."/>
            <person name="Lutzoni F."/>
            <person name="Magnuson J."/>
            <person name="Mondo S."/>
            <person name="Nolan M."/>
            <person name="Ohm R."/>
            <person name="Pangilinan J."/>
            <person name="Park H.-J."/>
            <person name="Ramirez L."/>
            <person name="Alfaro M."/>
            <person name="Sun H."/>
            <person name="Tritt A."/>
            <person name="Yoshinaga Y."/>
            <person name="Zwiers L.-H."/>
            <person name="Turgeon B."/>
            <person name="Goodwin S."/>
            <person name="Spatafora J."/>
            <person name="Crous P."/>
            <person name="Grigoriev I."/>
        </authorList>
    </citation>
    <scope>NUCLEOTIDE SEQUENCE</scope>
    <source>
        <strain evidence="7">HMLAC05119</strain>
    </source>
</reference>
<dbReference type="InterPro" id="IPR036222">
    <property type="entry name" value="CAP_N_sf"/>
</dbReference>
<dbReference type="GO" id="GO:0007015">
    <property type="term" value="P:actin filament organization"/>
    <property type="evidence" value="ECO:0007669"/>
    <property type="project" value="TreeGrafter"/>
</dbReference>
<dbReference type="Gene3D" id="1.25.40.330">
    <property type="entry name" value="Adenylate cyclase-associated CAP, N-terminal domain"/>
    <property type="match status" value="1"/>
</dbReference>
<dbReference type="InterPro" id="IPR018106">
    <property type="entry name" value="CAP_CS_N"/>
</dbReference>
<dbReference type="GO" id="GO:0005737">
    <property type="term" value="C:cytoplasm"/>
    <property type="evidence" value="ECO:0007669"/>
    <property type="project" value="TreeGrafter"/>
</dbReference>
<protein>
    <recommendedName>
        <fullName evidence="3 4">Adenylyl cyclase-associated protein</fullName>
    </recommendedName>
</protein>
<comment type="similarity">
    <text evidence="1 4">Belongs to the CAP family.</text>
</comment>
<feature type="domain" description="C-CAP/cofactor C-like" evidence="6">
    <location>
        <begin position="377"/>
        <end position="512"/>
    </location>
</feature>
<dbReference type="Pfam" id="PF21938">
    <property type="entry name" value="CAP_N"/>
    <property type="match status" value="1"/>
</dbReference>
<dbReference type="EMBL" id="ML979139">
    <property type="protein sequence ID" value="KAF1912994.1"/>
    <property type="molecule type" value="Genomic_DNA"/>
</dbReference>
<dbReference type="SUPFAM" id="SSF69340">
    <property type="entry name" value="C-terminal domain of adenylylcyclase associated protein"/>
    <property type="match status" value="1"/>
</dbReference>
<dbReference type="InterPro" id="IPR006599">
    <property type="entry name" value="CARP_motif"/>
</dbReference>
<gene>
    <name evidence="7" type="ORF">BDU57DRAFT_597455</name>
</gene>
<comment type="function">
    <text evidence="2">The N-terminal domain binds to adenylyl cyclase, thereby enabling adenylyl cyclase to be activated by upstream regulatory signals, such as Ras. The C-terminal domain is required for normal cellular morphology and growth control.</text>
</comment>